<organism evidence="1 2">
    <name type="scientific">Rhodopirellula islandica</name>
    <dbReference type="NCBI Taxonomy" id="595434"/>
    <lineage>
        <taxon>Bacteria</taxon>
        <taxon>Pseudomonadati</taxon>
        <taxon>Planctomycetota</taxon>
        <taxon>Planctomycetia</taxon>
        <taxon>Pirellulales</taxon>
        <taxon>Pirellulaceae</taxon>
        <taxon>Rhodopirellula</taxon>
    </lineage>
</organism>
<dbReference type="STRING" id="595434.RISK_005588"/>
<keyword evidence="2" id="KW-1185">Reference proteome</keyword>
<dbReference type="Proteomes" id="UP000036367">
    <property type="component" value="Unassembled WGS sequence"/>
</dbReference>
<evidence type="ECO:0000313" key="1">
    <source>
        <dbReference type="EMBL" id="KLU02522.1"/>
    </source>
</evidence>
<comment type="caution">
    <text evidence="1">The sequence shown here is derived from an EMBL/GenBank/DDBJ whole genome shotgun (WGS) entry which is preliminary data.</text>
</comment>
<accession>A0A0J1B710</accession>
<dbReference type="AlphaFoldDB" id="A0A0J1B710"/>
<dbReference type="PATRIC" id="fig|595434.4.peg.5304"/>
<reference evidence="1" key="1">
    <citation type="submission" date="2015-05" db="EMBL/GenBank/DDBJ databases">
        <title>Permanent draft genome of Rhodopirellula islandicus K833.</title>
        <authorList>
            <person name="Kizina J."/>
            <person name="Richter M."/>
            <person name="Glockner F.O."/>
            <person name="Harder J."/>
        </authorList>
    </citation>
    <scope>NUCLEOTIDE SEQUENCE [LARGE SCALE GENOMIC DNA]</scope>
    <source>
        <strain evidence="1">K833</strain>
    </source>
</reference>
<proteinExistence type="predicted"/>
<name>A0A0J1B710_RHOIS</name>
<evidence type="ECO:0000313" key="2">
    <source>
        <dbReference type="Proteomes" id="UP000036367"/>
    </source>
</evidence>
<protein>
    <submittedName>
        <fullName evidence="1">Uncharacterized protein</fullName>
    </submittedName>
</protein>
<gene>
    <name evidence="1" type="ORF">RISK_005588</name>
</gene>
<dbReference type="EMBL" id="LECT01000044">
    <property type="protein sequence ID" value="KLU02522.1"/>
    <property type="molecule type" value="Genomic_DNA"/>
</dbReference>
<sequence>MPSDTGSPRHKIQCLDWGRITALFDAESVHTALGDWIDTDLSEMETRLSAFQTKSSVLRGLKESR</sequence>